<sequence>MSTTAFVRGMQDLVFPLVLVLIGEVVVQVSDWDRFWVLVVALVVGYTGRSLLRASAARAQTSTDD</sequence>
<keyword evidence="3" id="KW-1185">Reference proteome</keyword>
<keyword evidence="1" id="KW-1133">Transmembrane helix</keyword>
<organism evidence="2 3">
    <name type="scientific">Klenkia sesuvii</name>
    <dbReference type="NCBI Taxonomy" id="3103137"/>
    <lineage>
        <taxon>Bacteria</taxon>
        <taxon>Bacillati</taxon>
        <taxon>Actinomycetota</taxon>
        <taxon>Actinomycetes</taxon>
        <taxon>Geodermatophilales</taxon>
        <taxon>Geodermatophilaceae</taxon>
        <taxon>Klenkia</taxon>
    </lineage>
</organism>
<feature type="transmembrane region" description="Helical" evidence="1">
    <location>
        <begin position="35"/>
        <end position="52"/>
    </location>
</feature>
<dbReference type="Proteomes" id="UP001361570">
    <property type="component" value="Unassembled WGS sequence"/>
</dbReference>
<evidence type="ECO:0000313" key="3">
    <source>
        <dbReference type="Proteomes" id="UP001361570"/>
    </source>
</evidence>
<gene>
    <name evidence="2" type="ORF">TEK04_18450</name>
</gene>
<proteinExistence type="predicted"/>
<comment type="caution">
    <text evidence="2">The sequence shown here is derived from an EMBL/GenBank/DDBJ whole genome shotgun (WGS) entry which is preliminary data.</text>
</comment>
<dbReference type="RefSeq" id="WP_336405821.1">
    <property type="nucleotide sequence ID" value="NZ_JBAPLU010000024.1"/>
</dbReference>
<keyword evidence="1" id="KW-0812">Transmembrane</keyword>
<accession>A0ABU8DYW2</accession>
<reference evidence="2 3" key="1">
    <citation type="submission" date="2024-03" db="EMBL/GenBank/DDBJ databases">
        <title>Draft genome sequence of Klenkia sp. LSe6-5.</title>
        <authorList>
            <person name="Duangmal K."/>
            <person name="Chantavorakit T."/>
        </authorList>
    </citation>
    <scope>NUCLEOTIDE SEQUENCE [LARGE SCALE GENOMIC DNA]</scope>
    <source>
        <strain evidence="2 3">LSe6-5</strain>
    </source>
</reference>
<evidence type="ECO:0000313" key="2">
    <source>
        <dbReference type="EMBL" id="MEI4273706.1"/>
    </source>
</evidence>
<keyword evidence="1" id="KW-0472">Membrane</keyword>
<protein>
    <submittedName>
        <fullName evidence="2">Uncharacterized protein</fullName>
    </submittedName>
</protein>
<name>A0ABU8DYW2_9ACTN</name>
<feature type="transmembrane region" description="Helical" evidence="1">
    <location>
        <begin position="12"/>
        <end position="29"/>
    </location>
</feature>
<dbReference type="EMBL" id="JBAPLU010000024">
    <property type="protein sequence ID" value="MEI4273706.1"/>
    <property type="molecule type" value="Genomic_DNA"/>
</dbReference>
<evidence type="ECO:0000256" key="1">
    <source>
        <dbReference type="SAM" id="Phobius"/>
    </source>
</evidence>